<dbReference type="Pfam" id="PF04468">
    <property type="entry name" value="PSP1"/>
    <property type="match status" value="1"/>
</dbReference>
<dbReference type="PROSITE" id="PS51411">
    <property type="entry name" value="PSP1_C"/>
    <property type="match status" value="1"/>
</dbReference>
<dbReference type="AlphaFoldDB" id="A0A086TJT5"/>
<dbReference type="PANTHER" id="PTHR43830:SF3">
    <property type="entry name" value="PROTEIN PSP1"/>
    <property type="match status" value="1"/>
</dbReference>
<dbReference type="GO" id="GO:0005737">
    <property type="term" value="C:cytoplasm"/>
    <property type="evidence" value="ECO:0007669"/>
    <property type="project" value="TreeGrafter"/>
</dbReference>
<evidence type="ECO:0000313" key="4">
    <source>
        <dbReference type="Proteomes" id="UP000243308"/>
    </source>
</evidence>
<protein>
    <recommendedName>
        <fullName evidence="2">PSP1 C-terminal domain-containing protein</fullName>
    </recommendedName>
</protein>
<keyword evidence="4" id="KW-1185">Reference proteome</keyword>
<feature type="compositionally biased region" description="Low complexity" evidence="1">
    <location>
        <begin position="756"/>
        <end position="781"/>
    </location>
</feature>
<dbReference type="PANTHER" id="PTHR43830">
    <property type="entry name" value="PROTEIN PSP1"/>
    <property type="match status" value="1"/>
</dbReference>
<dbReference type="EMBL" id="KN042433">
    <property type="protein sequence ID" value="KFH62212.1"/>
    <property type="molecule type" value="Genomic_DNA"/>
</dbReference>
<name>A0A086TJT5_9FUNG</name>
<feature type="region of interest" description="Disordered" evidence="1">
    <location>
        <begin position="1"/>
        <end position="221"/>
    </location>
</feature>
<feature type="region of interest" description="Disordered" evidence="1">
    <location>
        <begin position="319"/>
        <end position="381"/>
    </location>
</feature>
<feature type="region of interest" description="Disordered" evidence="1">
    <location>
        <begin position="794"/>
        <end position="831"/>
    </location>
</feature>
<reference evidence="3 4" key="1">
    <citation type="submission" date="2011-02" db="EMBL/GenBank/DDBJ databases">
        <title>The Genome Sequence of Mortierella verticillata NRRL 6337.</title>
        <authorList>
            <consortium name="The Broad Institute Genome Sequencing Platform"/>
            <person name="Russ C."/>
            <person name="Cuomo C."/>
            <person name="Burger G."/>
            <person name="Gray M.W."/>
            <person name="Holland P.W.H."/>
            <person name="King N."/>
            <person name="Lang F.B.F."/>
            <person name="Roger A.J."/>
            <person name="Ruiz-Trillo I."/>
            <person name="Young S.K."/>
            <person name="Zeng Q."/>
            <person name="Gargeya S."/>
            <person name="Alvarado L."/>
            <person name="Berlin A."/>
            <person name="Chapman S.B."/>
            <person name="Chen Z."/>
            <person name="Freedman E."/>
            <person name="Gellesch M."/>
            <person name="Goldberg J."/>
            <person name="Griggs A."/>
            <person name="Gujja S."/>
            <person name="Heilman E."/>
            <person name="Heiman D."/>
            <person name="Howarth C."/>
            <person name="Mehta T."/>
            <person name="Neiman D."/>
            <person name="Pearson M."/>
            <person name="Roberts A."/>
            <person name="Saif S."/>
            <person name="Shea T."/>
            <person name="Shenoy N."/>
            <person name="Sisk P."/>
            <person name="Stolte C."/>
            <person name="Sykes S."/>
            <person name="White J."/>
            <person name="Yandava C."/>
            <person name="Haas B."/>
            <person name="Nusbaum C."/>
            <person name="Birren B."/>
        </authorList>
    </citation>
    <scope>NUCLEOTIDE SEQUENCE [LARGE SCALE GENOMIC DNA]</scope>
    <source>
        <strain evidence="3 4">NRRL 6337</strain>
    </source>
</reference>
<dbReference type="NCBIfam" id="NF041131">
    <property type="entry name" value="RicT_YaaT_fam"/>
    <property type="match status" value="1"/>
</dbReference>
<dbReference type="InterPro" id="IPR047767">
    <property type="entry name" value="PSP1-like"/>
</dbReference>
<dbReference type="Proteomes" id="UP000243308">
    <property type="component" value="Unassembled WGS sequence"/>
</dbReference>
<evidence type="ECO:0000256" key="1">
    <source>
        <dbReference type="SAM" id="MobiDB-lite"/>
    </source>
</evidence>
<organism evidence="3 4">
    <name type="scientific">Podila verticillata NRRL 6337</name>
    <dbReference type="NCBI Taxonomy" id="1069443"/>
    <lineage>
        <taxon>Eukaryota</taxon>
        <taxon>Fungi</taxon>
        <taxon>Fungi incertae sedis</taxon>
        <taxon>Mucoromycota</taxon>
        <taxon>Mortierellomycotina</taxon>
        <taxon>Mortierellomycetes</taxon>
        <taxon>Mortierellales</taxon>
        <taxon>Mortierellaceae</taxon>
        <taxon>Podila</taxon>
    </lineage>
</organism>
<feature type="compositionally biased region" description="Low complexity" evidence="1">
    <location>
        <begin position="153"/>
        <end position="169"/>
    </location>
</feature>
<feature type="compositionally biased region" description="Polar residues" evidence="1">
    <location>
        <begin position="65"/>
        <end position="84"/>
    </location>
</feature>
<feature type="region of interest" description="Disordered" evidence="1">
    <location>
        <begin position="745"/>
        <end position="781"/>
    </location>
</feature>
<dbReference type="InterPro" id="IPR007557">
    <property type="entry name" value="PSP1_C"/>
</dbReference>
<feature type="compositionally biased region" description="Polar residues" evidence="1">
    <location>
        <begin position="800"/>
        <end position="810"/>
    </location>
</feature>
<feature type="compositionally biased region" description="Polar residues" evidence="1">
    <location>
        <begin position="244"/>
        <end position="255"/>
    </location>
</feature>
<feature type="compositionally biased region" description="Basic and acidic residues" evidence="1">
    <location>
        <begin position="117"/>
        <end position="140"/>
    </location>
</feature>
<evidence type="ECO:0000259" key="2">
    <source>
        <dbReference type="PROSITE" id="PS51411"/>
    </source>
</evidence>
<feature type="domain" description="PSP1 C-terminal" evidence="2">
    <location>
        <begin position="654"/>
        <end position="739"/>
    </location>
</feature>
<feature type="compositionally biased region" description="Polar residues" evidence="1">
    <location>
        <begin position="141"/>
        <end position="152"/>
    </location>
</feature>
<sequence>MENKQSGLVTPPIVSPKPIQSLPSSHISTPAINDSWKTVRFPPRRPLVSPPAEQQRQSNEREHSQPQSPSQTSKDMNEANSTNKAKAKSQTKDPSEGSERGDRVQEEHDETASTITRPREIHASMLRDKDKHTHGQEVRTHQSLSSSITLGHTSTAASTSPPSTSSASSIYNSSGDEKDKLERSPLPHDAVVSTPYRPPGLSLNTGAVTMSTTSRSGLESPLSMSSCIWTGRVSEDINPRAPSAYSTNSSITNRGTPKLGLENDVGLRQGDPSAQGIYANRRSLSFSEPGGYSGGMSLNSPGFSLQNENSMGSFRVPPSILEEDPDEIEPRASRTRSHSTSATFGSGGLYSNFMRNSFDNHESQDPFAPRSPSNSMGLFPGQDRHPLHNQLNSGPTWVGPWHTMHDPIGGSSRRRSMTGEYTAPVWESQGSYSPMTAAGEPGYGERQRPMRRYSVAPSSGFQTYDRFVENPENYSGQYSTEGYDRQSLDNEYNYPQRRHSVAGPSASYLQPNPSRFNLNNALDNLHLEDDSNNWATEEIIDQMGYQGQDYGMVNMGKPMTLNQISRHGLLYVVEFKAGRRDLFYSTKSSGLQLRRGDLVMVEADRGKDLGKITDDSITPQAVQVLQIKTAEEAVTASLGQPDGGIRMPKEIHPKRIFRLAHTTEVALLETKNQDEEKAKMVCQAKVRQKKLPMEVVAAEYQWDRRKLTFFFKAERRIDFRELVRELFKIYKTRIWMYAVNQAATNSPESVGEVENEAVTSTSVSTATTAPITSPASTPPEASVQYLQQHLPNDQAKRSYHQPQSYMSPTETRPDFRGMSTPFAGMQQDQGHYSHHAFVHSVGIDG</sequence>
<feature type="compositionally biased region" description="Polar residues" evidence="1">
    <location>
        <begin position="21"/>
        <end position="36"/>
    </location>
</feature>
<feature type="region of interest" description="Disordered" evidence="1">
    <location>
        <begin position="238"/>
        <end position="263"/>
    </location>
</feature>
<feature type="compositionally biased region" description="Basic and acidic residues" evidence="1">
    <location>
        <begin position="90"/>
        <end position="106"/>
    </location>
</feature>
<evidence type="ECO:0000313" key="3">
    <source>
        <dbReference type="EMBL" id="KFH62212.1"/>
    </source>
</evidence>
<dbReference type="OrthoDB" id="243127at2759"/>
<feature type="compositionally biased region" description="Polar residues" evidence="1">
    <location>
        <begin position="202"/>
        <end position="221"/>
    </location>
</feature>
<proteinExistence type="predicted"/>
<accession>A0A086TJT5</accession>
<gene>
    <name evidence="3" type="ORF">MVEG_11850</name>
</gene>
<feature type="compositionally biased region" description="Basic and acidic residues" evidence="1">
    <location>
        <begin position="175"/>
        <end position="186"/>
    </location>
</feature>